<gene>
    <name evidence="2" type="ORF">SMTD_LOCUS17053</name>
</gene>
<proteinExistence type="predicted"/>
<dbReference type="AlphaFoldDB" id="A0A3P8GRC4"/>
<name>A0A3P8GRC4_9TREM</name>
<evidence type="ECO:0000313" key="2">
    <source>
        <dbReference type="EMBL" id="VDP73064.1"/>
    </source>
</evidence>
<accession>A0A3P8GRC4</accession>
<feature type="compositionally biased region" description="Low complexity" evidence="1">
    <location>
        <begin position="8"/>
        <end position="27"/>
    </location>
</feature>
<organism evidence="2 3">
    <name type="scientific">Schistosoma mattheei</name>
    <dbReference type="NCBI Taxonomy" id="31246"/>
    <lineage>
        <taxon>Eukaryota</taxon>
        <taxon>Metazoa</taxon>
        <taxon>Spiralia</taxon>
        <taxon>Lophotrochozoa</taxon>
        <taxon>Platyhelminthes</taxon>
        <taxon>Trematoda</taxon>
        <taxon>Digenea</taxon>
        <taxon>Strigeidida</taxon>
        <taxon>Schistosomatoidea</taxon>
        <taxon>Schistosomatidae</taxon>
        <taxon>Schistosoma</taxon>
    </lineage>
</organism>
<reference evidence="2 3" key="1">
    <citation type="submission" date="2018-11" db="EMBL/GenBank/DDBJ databases">
        <authorList>
            <consortium name="Pathogen Informatics"/>
        </authorList>
    </citation>
    <scope>NUCLEOTIDE SEQUENCE [LARGE SCALE GENOMIC DNA]</scope>
    <source>
        <strain>Denwood</strain>
        <strain evidence="3">Zambia</strain>
    </source>
</reference>
<feature type="region of interest" description="Disordered" evidence="1">
    <location>
        <begin position="1"/>
        <end position="27"/>
    </location>
</feature>
<sequence length="59" mass="6236">MLPSHQFSSESSKSRISSPALNDNSLSSAASKSYNALTCPFELRGAVVLEAFDDDAGVE</sequence>
<dbReference type="Proteomes" id="UP000269396">
    <property type="component" value="Unassembled WGS sequence"/>
</dbReference>
<dbReference type="EMBL" id="UZAL01038125">
    <property type="protein sequence ID" value="VDP73064.1"/>
    <property type="molecule type" value="Genomic_DNA"/>
</dbReference>
<keyword evidence="3" id="KW-1185">Reference proteome</keyword>
<protein>
    <submittedName>
        <fullName evidence="2">Uncharacterized protein</fullName>
    </submittedName>
</protein>
<evidence type="ECO:0000313" key="3">
    <source>
        <dbReference type="Proteomes" id="UP000269396"/>
    </source>
</evidence>
<evidence type="ECO:0000256" key="1">
    <source>
        <dbReference type="SAM" id="MobiDB-lite"/>
    </source>
</evidence>